<dbReference type="Gene3D" id="3.50.50.60">
    <property type="entry name" value="FAD/NAD(P)-binding domain"/>
    <property type="match status" value="1"/>
</dbReference>
<sequence>MLKEKLKKERKRRLIAFCVSFFLPGVGQLTRKRIGSGFFFILVTVLSLLFLKRIWKGWSPAVISLFIGYSLLWVLNLLDAYKGPVYHKPPCRRACPADIDVPGYIELIRRGRYSEALELIALKAPLPGVLGYVCLAPCEEKCSRTGMEGSVLIRHLKLKAAVKGELAFEVPQQKKHHRVAVIGSGPAGLTAAHYLAEKGYKVTIFERQEKLGGMLRYGIPSYRLPREMLDLEIDRITRDRVEVKTGVKIGEDIPFSEVEKDFDAVIVAPGDALSRTLNLEGIDLKGVHYALEFLEKANRGEKVPIGEKVVVIGGGNVAVDCAKTSLRLGARSVKMVALETRDLSSPDRLPASDREIEEVEEEGVEILGSLGPRKIIGENGRVKALETIKCTRVYDEKGRFAPQFDDKAETPVIEADSIIIAIGQKPDISFLPEDVRFLKNFRTTRKGLFFVPGSLMVAEAVGRGRKAAEQVDRYFKSPLRRFLDQLFSFELYIKPARLGRPEPADPAAVRKEIPEERIKDFRTIEKPLSDEEAMNEARRCLQCPFRFRV</sequence>
<dbReference type="InterPro" id="IPR009051">
    <property type="entry name" value="Helical_ferredxn"/>
</dbReference>
<evidence type="ECO:0000256" key="1">
    <source>
        <dbReference type="SAM" id="Phobius"/>
    </source>
</evidence>
<organism evidence="4">
    <name type="scientific">candidate division WOR-3 bacterium</name>
    <dbReference type="NCBI Taxonomy" id="2052148"/>
    <lineage>
        <taxon>Bacteria</taxon>
        <taxon>Bacteria division WOR-3</taxon>
    </lineage>
</organism>
<protein>
    <submittedName>
        <fullName evidence="4">FAD-dependent oxidoreductase</fullName>
    </submittedName>
</protein>
<dbReference type="InterPro" id="IPR028261">
    <property type="entry name" value="DPD_II"/>
</dbReference>
<dbReference type="Pfam" id="PF14691">
    <property type="entry name" value="Fer4_20"/>
    <property type="match status" value="1"/>
</dbReference>
<comment type="caution">
    <text evidence="4">The sequence shown here is derived from an EMBL/GenBank/DDBJ whole genome shotgun (WGS) entry which is preliminary data.</text>
</comment>
<keyword evidence="1" id="KW-0472">Membrane</keyword>
<name>A0A7C1BJ14_UNCW3</name>
<feature type="domain" description="Dihydroprymidine dehydrogenase" evidence="3">
    <location>
        <begin position="88"/>
        <end position="157"/>
    </location>
</feature>
<dbReference type="Pfam" id="PF07992">
    <property type="entry name" value="Pyr_redox_2"/>
    <property type="match status" value="1"/>
</dbReference>
<dbReference type="Gene3D" id="1.10.1060.10">
    <property type="entry name" value="Alpha-helical ferredoxin"/>
    <property type="match status" value="1"/>
</dbReference>
<dbReference type="SUPFAM" id="SSF51971">
    <property type="entry name" value="Nucleotide-binding domain"/>
    <property type="match status" value="1"/>
</dbReference>
<gene>
    <name evidence="4" type="ORF">ENG67_03280</name>
</gene>
<dbReference type="PANTHER" id="PTHR43100:SF1">
    <property type="entry name" value="GLUTAMATE SYNTHASE [NADPH] SMALL CHAIN"/>
    <property type="match status" value="1"/>
</dbReference>
<accession>A0A7C1BJ14</accession>
<dbReference type="InterPro" id="IPR023753">
    <property type="entry name" value="FAD/NAD-binding_dom"/>
</dbReference>
<feature type="transmembrane region" description="Helical" evidence="1">
    <location>
        <begin position="62"/>
        <end position="81"/>
    </location>
</feature>
<evidence type="ECO:0000259" key="3">
    <source>
        <dbReference type="Pfam" id="PF14691"/>
    </source>
</evidence>
<feature type="domain" description="FAD/NAD(P)-binding" evidence="2">
    <location>
        <begin position="178"/>
        <end position="434"/>
    </location>
</feature>
<proteinExistence type="predicted"/>
<keyword evidence="1" id="KW-1133">Transmembrane helix</keyword>
<dbReference type="PANTHER" id="PTHR43100">
    <property type="entry name" value="GLUTAMATE SYNTHASE [NADPH] SMALL CHAIN"/>
    <property type="match status" value="1"/>
</dbReference>
<dbReference type="InterPro" id="IPR051394">
    <property type="entry name" value="Glutamate_Synthase"/>
</dbReference>
<dbReference type="InterPro" id="IPR036188">
    <property type="entry name" value="FAD/NAD-bd_sf"/>
</dbReference>
<keyword evidence="1" id="KW-0812">Transmembrane</keyword>
<dbReference type="GO" id="GO:0016491">
    <property type="term" value="F:oxidoreductase activity"/>
    <property type="evidence" value="ECO:0007669"/>
    <property type="project" value="InterPro"/>
</dbReference>
<dbReference type="EMBL" id="DRBW01000130">
    <property type="protein sequence ID" value="HDM90213.1"/>
    <property type="molecule type" value="Genomic_DNA"/>
</dbReference>
<feature type="transmembrane region" description="Helical" evidence="1">
    <location>
        <begin position="37"/>
        <end position="55"/>
    </location>
</feature>
<dbReference type="PRINTS" id="PR00419">
    <property type="entry name" value="ADXRDTASE"/>
</dbReference>
<dbReference type="SUPFAM" id="SSF46548">
    <property type="entry name" value="alpha-helical ferredoxin"/>
    <property type="match status" value="1"/>
</dbReference>
<dbReference type="Gene3D" id="3.40.50.720">
    <property type="entry name" value="NAD(P)-binding Rossmann-like Domain"/>
    <property type="match status" value="1"/>
</dbReference>
<reference evidence="4" key="1">
    <citation type="journal article" date="2020" name="mSystems">
        <title>Genome- and Community-Level Interaction Insights into Carbon Utilization and Element Cycling Functions of Hydrothermarchaeota in Hydrothermal Sediment.</title>
        <authorList>
            <person name="Zhou Z."/>
            <person name="Liu Y."/>
            <person name="Xu W."/>
            <person name="Pan J."/>
            <person name="Luo Z.H."/>
            <person name="Li M."/>
        </authorList>
    </citation>
    <scope>NUCLEOTIDE SEQUENCE [LARGE SCALE GENOMIC DNA]</scope>
    <source>
        <strain evidence="4">HyVt-237</strain>
    </source>
</reference>
<dbReference type="AlphaFoldDB" id="A0A7C1BJ14"/>
<dbReference type="Proteomes" id="UP000885931">
    <property type="component" value="Unassembled WGS sequence"/>
</dbReference>
<dbReference type="GO" id="GO:0051536">
    <property type="term" value="F:iron-sulfur cluster binding"/>
    <property type="evidence" value="ECO:0007669"/>
    <property type="project" value="InterPro"/>
</dbReference>
<evidence type="ECO:0000313" key="4">
    <source>
        <dbReference type="EMBL" id="HDM90213.1"/>
    </source>
</evidence>
<evidence type="ECO:0000259" key="2">
    <source>
        <dbReference type="Pfam" id="PF07992"/>
    </source>
</evidence>